<dbReference type="Pfam" id="PF18962">
    <property type="entry name" value="Por_Secre_tail"/>
    <property type="match status" value="1"/>
</dbReference>
<gene>
    <name evidence="4" type="ORF">ACFOSX_06750</name>
</gene>
<protein>
    <submittedName>
        <fullName evidence="4">T9SS type A sorting domain-containing protein</fullName>
    </submittedName>
</protein>
<dbReference type="Proteomes" id="UP001595812">
    <property type="component" value="Unassembled WGS sequence"/>
</dbReference>
<reference evidence="5" key="1">
    <citation type="journal article" date="2019" name="Int. J. Syst. Evol. Microbiol.">
        <title>The Global Catalogue of Microorganisms (GCM) 10K type strain sequencing project: providing services to taxonomists for standard genome sequencing and annotation.</title>
        <authorList>
            <consortium name="The Broad Institute Genomics Platform"/>
            <consortium name="The Broad Institute Genome Sequencing Center for Infectious Disease"/>
            <person name="Wu L."/>
            <person name="Ma J."/>
        </authorList>
    </citation>
    <scope>NUCLEOTIDE SEQUENCE [LARGE SCALE GENOMIC DNA]</scope>
    <source>
        <strain evidence="5">CECT 8979</strain>
    </source>
</reference>
<comment type="caution">
    <text evidence="4">The sequence shown here is derived from an EMBL/GenBank/DDBJ whole genome shotgun (WGS) entry which is preliminary data.</text>
</comment>
<dbReference type="InterPro" id="IPR032675">
    <property type="entry name" value="LRR_dom_sf"/>
</dbReference>
<proteinExistence type="predicted"/>
<dbReference type="NCBIfam" id="TIGR04183">
    <property type="entry name" value="Por_Secre_tail"/>
    <property type="match status" value="1"/>
</dbReference>
<sequence>MKLKLLVATLLIFGMSYTQTFNWDSSSVNLANCNSGPSSGQLCTITETVMAVTCAFTAELNGNNSRVIFGPFNQGATGNGVSNADDDATVVITFNSPVDISTISAFTDTGSGSFEFRPISATSGSNTILNINNSASTQALNWTGVTRMEVTPELSGANRVIRLDDIAFTQPIVNIPDATFKANLVNNTNINTNGDTEIQVAEAVVFTGGIQINSQPVMDATGVEAFTNLSGFLCSGCQLTSIDVSGLLSLRFFDVGNNSIQYLDLSNNSMLVQVVVFNNGLLGLDVANGNNTDISIFSAEINPNLACINIDSGFTPPSSWRKDNASMYSDNCPPLPSLSINDFSSIHFRLYPNPTTSLLNIESLQDIKQVNVYSITGKVLKTIKNSKAIDVSDLMTGVYFVQITGKNGAVSKSKFLKK</sequence>
<dbReference type="SUPFAM" id="SSF52058">
    <property type="entry name" value="L domain-like"/>
    <property type="match status" value="1"/>
</dbReference>
<evidence type="ECO:0000313" key="5">
    <source>
        <dbReference type="Proteomes" id="UP001595812"/>
    </source>
</evidence>
<feature type="chain" id="PRO_5046084642" evidence="2">
    <location>
        <begin position="21"/>
        <end position="418"/>
    </location>
</feature>
<feature type="signal peptide" evidence="2">
    <location>
        <begin position="1"/>
        <end position="20"/>
    </location>
</feature>
<name>A0ABV8AFU3_9FLAO</name>
<organism evidence="4 5">
    <name type="scientific">Winogradskyella maritima</name>
    <dbReference type="NCBI Taxonomy" id="1517766"/>
    <lineage>
        <taxon>Bacteria</taxon>
        <taxon>Pseudomonadati</taxon>
        <taxon>Bacteroidota</taxon>
        <taxon>Flavobacteriia</taxon>
        <taxon>Flavobacteriales</taxon>
        <taxon>Flavobacteriaceae</taxon>
        <taxon>Winogradskyella</taxon>
    </lineage>
</organism>
<feature type="domain" description="Secretion system C-terminal sorting" evidence="3">
    <location>
        <begin position="350"/>
        <end position="414"/>
    </location>
</feature>
<dbReference type="InterPro" id="IPR026444">
    <property type="entry name" value="Secre_tail"/>
</dbReference>
<evidence type="ECO:0000256" key="1">
    <source>
        <dbReference type="ARBA" id="ARBA00022729"/>
    </source>
</evidence>
<accession>A0ABV8AFU3</accession>
<dbReference type="EMBL" id="JBHSAT010000004">
    <property type="protein sequence ID" value="MFC3876928.1"/>
    <property type="molecule type" value="Genomic_DNA"/>
</dbReference>
<dbReference type="RefSeq" id="WP_386098297.1">
    <property type="nucleotide sequence ID" value="NZ_JBHSAT010000004.1"/>
</dbReference>
<evidence type="ECO:0000313" key="4">
    <source>
        <dbReference type="EMBL" id="MFC3876928.1"/>
    </source>
</evidence>
<keyword evidence="5" id="KW-1185">Reference proteome</keyword>
<keyword evidence="1 2" id="KW-0732">Signal</keyword>
<evidence type="ECO:0000256" key="2">
    <source>
        <dbReference type="SAM" id="SignalP"/>
    </source>
</evidence>
<dbReference type="Gene3D" id="3.80.10.10">
    <property type="entry name" value="Ribonuclease Inhibitor"/>
    <property type="match status" value="1"/>
</dbReference>
<evidence type="ECO:0000259" key="3">
    <source>
        <dbReference type="Pfam" id="PF18962"/>
    </source>
</evidence>